<comment type="pathway">
    <text evidence="1">Bacterial outer membrane biogenesis; LPS O-antigen biosynthesis.</text>
</comment>
<evidence type="ECO:0000256" key="2">
    <source>
        <dbReference type="ARBA" id="ARBA00007637"/>
    </source>
</evidence>
<dbReference type="Gene3D" id="3.40.50.720">
    <property type="entry name" value="NAD(P)-binding Rossmann-like Domain"/>
    <property type="match status" value="1"/>
</dbReference>
<protein>
    <submittedName>
        <fullName evidence="4">NAD-dependent epimerase/dehydratase family protein</fullName>
    </submittedName>
</protein>
<keyword evidence="5" id="KW-1185">Reference proteome</keyword>
<dbReference type="InterPro" id="IPR036291">
    <property type="entry name" value="NAD(P)-bd_dom_sf"/>
</dbReference>
<evidence type="ECO:0000256" key="1">
    <source>
        <dbReference type="ARBA" id="ARBA00005125"/>
    </source>
</evidence>
<name>A0A845Q770_9HYPH</name>
<organism evidence="4 5">
    <name type="scientific">Pyruvatibacter mobilis</name>
    <dbReference type="NCBI Taxonomy" id="1712261"/>
    <lineage>
        <taxon>Bacteria</taxon>
        <taxon>Pseudomonadati</taxon>
        <taxon>Pseudomonadota</taxon>
        <taxon>Alphaproteobacteria</taxon>
        <taxon>Hyphomicrobiales</taxon>
        <taxon>Parvibaculaceae</taxon>
        <taxon>Pyruvatibacter</taxon>
    </lineage>
</organism>
<comment type="caution">
    <text evidence="4">The sequence shown here is derived from an EMBL/GenBank/DDBJ whole genome shotgun (WGS) entry which is preliminary data.</text>
</comment>
<dbReference type="RefSeq" id="WP_160586509.1">
    <property type="nucleotide sequence ID" value="NZ_BMHN01000001.1"/>
</dbReference>
<accession>A0A845Q770</accession>
<dbReference type="SUPFAM" id="SSF51735">
    <property type="entry name" value="NAD(P)-binding Rossmann-fold domains"/>
    <property type="match status" value="1"/>
</dbReference>
<dbReference type="InterPro" id="IPR001509">
    <property type="entry name" value="Epimerase_deHydtase"/>
</dbReference>
<dbReference type="GeneID" id="300653384"/>
<comment type="similarity">
    <text evidence="2">Belongs to the NAD(P)-dependent epimerase/dehydratase family.</text>
</comment>
<dbReference type="PANTHER" id="PTHR43000">
    <property type="entry name" value="DTDP-D-GLUCOSE 4,6-DEHYDRATASE-RELATED"/>
    <property type="match status" value="1"/>
</dbReference>
<reference evidence="4 5" key="1">
    <citation type="journal article" date="2016" name="Int. J. Syst. Evol. Microbiol.">
        <title>Pyruvatibacter mobilis gen. nov., sp. nov., a marine bacterium from the culture broth of Picochlorum sp. 122.</title>
        <authorList>
            <person name="Wang G."/>
            <person name="Tang M."/>
            <person name="Wu H."/>
            <person name="Dai S."/>
            <person name="Li T."/>
            <person name="Chen C."/>
            <person name="He H."/>
            <person name="Fan J."/>
            <person name="Xiang W."/>
            <person name="Li X."/>
        </authorList>
    </citation>
    <scope>NUCLEOTIDE SEQUENCE [LARGE SCALE GENOMIC DNA]</scope>
    <source>
        <strain evidence="4 5">GYP-11</strain>
    </source>
</reference>
<sequence>MRILMTGGAGCLGSNLIDRYLPKGHEILVIDNYATGKAGNLPPVEGLTVIEGSIVDQRLVDKAFDDFKPDVVIHSAAAYKDPVDWASDAETNVRGTINVGQAAQRLDVARLIHFQTALCYGRPDTVPIPVDHPTRPFTSYGISKTAGEQYLQMTGLPVVSLRLANVTGPRLAIGPIPTFYQRLKAGKSCFCSETVRDFLDMDDFFSLMDKALVPGAATGIFNVSTGEGHTIKDVFNAVVDYLGVTLDEPVPVVPPGDDDVPAVVLDPSETEKAFDWKAEIGFTETINRMLAWYDKHGVTDVFSHLAAPKS</sequence>
<evidence type="ECO:0000313" key="4">
    <source>
        <dbReference type="EMBL" id="NBG94405.1"/>
    </source>
</evidence>
<dbReference type="OrthoDB" id="9811425at2"/>
<evidence type="ECO:0000259" key="3">
    <source>
        <dbReference type="Pfam" id="PF01370"/>
    </source>
</evidence>
<dbReference type="EMBL" id="WXYQ01000001">
    <property type="protein sequence ID" value="NBG94405.1"/>
    <property type="molecule type" value="Genomic_DNA"/>
</dbReference>
<evidence type="ECO:0000313" key="5">
    <source>
        <dbReference type="Proteomes" id="UP000470384"/>
    </source>
</evidence>
<proteinExistence type="inferred from homology"/>
<gene>
    <name evidence="4" type="ORF">GTQ45_01505</name>
</gene>
<dbReference type="Proteomes" id="UP000470384">
    <property type="component" value="Unassembled WGS sequence"/>
</dbReference>
<feature type="domain" description="NAD-dependent epimerase/dehydratase" evidence="3">
    <location>
        <begin position="3"/>
        <end position="223"/>
    </location>
</feature>
<dbReference type="AlphaFoldDB" id="A0A845Q770"/>
<dbReference type="Pfam" id="PF01370">
    <property type="entry name" value="Epimerase"/>
    <property type="match status" value="1"/>
</dbReference>